<name>C0GD11_DETAL</name>
<evidence type="ECO:0000313" key="1">
    <source>
        <dbReference type="EMBL" id="EEG79096.1"/>
    </source>
</evidence>
<reference evidence="1 2" key="1">
    <citation type="submission" date="2009-02" db="EMBL/GenBank/DDBJ databases">
        <title>Sequencing of the draft genome and assembly of Dethiobacter alkaliphilus AHT 1.</title>
        <authorList>
            <consortium name="US DOE Joint Genome Institute (JGI-PGF)"/>
            <person name="Lucas S."/>
            <person name="Copeland A."/>
            <person name="Lapidus A."/>
            <person name="Glavina del Rio T."/>
            <person name="Dalin E."/>
            <person name="Tice H."/>
            <person name="Bruce D."/>
            <person name="Goodwin L."/>
            <person name="Pitluck S."/>
            <person name="Larimer F."/>
            <person name="Land M.L."/>
            <person name="Hauser L."/>
            <person name="Muyzer G."/>
        </authorList>
    </citation>
    <scope>NUCLEOTIDE SEQUENCE [LARGE SCALE GENOMIC DNA]</scope>
    <source>
        <strain evidence="1 2">AHT 1</strain>
    </source>
</reference>
<accession>C0GD11</accession>
<protein>
    <submittedName>
        <fullName evidence="1">Uncharacterized protein</fullName>
    </submittedName>
</protein>
<dbReference type="EMBL" id="ACJM01000001">
    <property type="protein sequence ID" value="EEG79096.1"/>
    <property type="molecule type" value="Genomic_DNA"/>
</dbReference>
<organism evidence="1 2">
    <name type="scientific">Dethiobacter alkaliphilus AHT 1</name>
    <dbReference type="NCBI Taxonomy" id="555088"/>
    <lineage>
        <taxon>Bacteria</taxon>
        <taxon>Bacillati</taxon>
        <taxon>Bacillota</taxon>
        <taxon>Dethiobacteria</taxon>
        <taxon>Dethiobacterales</taxon>
        <taxon>Dethiobacteraceae</taxon>
        <taxon>Dethiobacter</taxon>
    </lineage>
</organism>
<sequence>MLSQYFLIKSGEIIIRNLLLCAVVLLLFAGIRRFFNIDFNLVYVLLGAICYRIVVEIINYRKFIYCSDKSI</sequence>
<comment type="caution">
    <text evidence="1">The sequence shown here is derived from an EMBL/GenBank/DDBJ whole genome shotgun (WGS) entry which is preliminary data.</text>
</comment>
<keyword evidence="2" id="KW-1185">Reference proteome</keyword>
<dbReference type="STRING" id="555088.DealDRAFT_0370"/>
<proteinExistence type="predicted"/>
<evidence type="ECO:0000313" key="2">
    <source>
        <dbReference type="Proteomes" id="UP000006443"/>
    </source>
</evidence>
<dbReference type="Proteomes" id="UP000006443">
    <property type="component" value="Unassembled WGS sequence"/>
</dbReference>
<gene>
    <name evidence="1" type="ORF">DealDRAFT_0370</name>
</gene>
<dbReference type="AlphaFoldDB" id="C0GD11"/>